<keyword evidence="5" id="KW-1185">Reference proteome</keyword>
<evidence type="ECO:0000256" key="1">
    <source>
        <dbReference type="SAM" id="Phobius"/>
    </source>
</evidence>
<name>A0A1H1WLH0_9MICO</name>
<reference evidence="2" key="3">
    <citation type="submission" date="2022-06" db="EMBL/GenBank/DDBJ databases">
        <title>Genomic Encyclopedia of Type Strains, Phase III (KMG-III): the genomes of soil and plant-associated and newly described type strains.</title>
        <authorList>
            <person name="Whitman W."/>
        </authorList>
    </citation>
    <scope>NUCLEOTIDE SEQUENCE</scope>
    <source>
        <strain evidence="2">CPCC 202695</strain>
    </source>
</reference>
<evidence type="ECO:0000313" key="5">
    <source>
        <dbReference type="Proteomes" id="UP000893823"/>
    </source>
</evidence>
<dbReference type="RefSeq" id="WP_157674986.1">
    <property type="nucleotide sequence ID" value="NZ_BMDN01000001.1"/>
</dbReference>
<proteinExistence type="predicted"/>
<dbReference type="Proteomes" id="UP000893823">
    <property type="component" value="Unassembled WGS sequence"/>
</dbReference>
<reference evidence="4" key="1">
    <citation type="submission" date="2016-10" db="EMBL/GenBank/DDBJ databases">
        <authorList>
            <person name="Varghese N."/>
            <person name="Submissions S."/>
        </authorList>
    </citation>
    <scope>NUCLEOTIDE SEQUENCE [LARGE SCALE GENOMIC DNA]</scope>
    <source>
        <strain evidence="4">CPCC 202695</strain>
    </source>
</reference>
<dbReference type="AlphaFoldDB" id="A0A1H1WLH0"/>
<evidence type="ECO:0000313" key="3">
    <source>
        <dbReference type="EMBL" id="SDS98003.1"/>
    </source>
</evidence>
<gene>
    <name evidence="2" type="ORF">BCL57_000345</name>
    <name evidence="3" type="ORF">SAMN04489721_2273</name>
</gene>
<accession>A0A1H1WLH0</accession>
<dbReference type="STRING" id="589382.SAMN04489721_2273"/>
<dbReference type="Proteomes" id="UP000199482">
    <property type="component" value="Chromosome I"/>
</dbReference>
<evidence type="ECO:0000313" key="4">
    <source>
        <dbReference type="Proteomes" id="UP000199482"/>
    </source>
</evidence>
<protein>
    <submittedName>
        <fullName evidence="3">Uncharacterized protein</fullName>
    </submittedName>
</protein>
<reference evidence="3" key="2">
    <citation type="submission" date="2016-10" db="EMBL/GenBank/DDBJ databases">
        <authorList>
            <person name="de Groot N.N."/>
        </authorList>
    </citation>
    <scope>NUCLEOTIDE SEQUENCE [LARGE SCALE GENOMIC DNA]</scope>
    <source>
        <strain evidence="3">CPCC 202695</strain>
    </source>
</reference>
<dbReference type="EMBL" id="SODL02000001">
    <property type="protein sequence ID" value="MCP2366203.1"/>
    <property type="molecule type" value="Genomic_DNA"/>
</dbReference>
<evidence type="ECO:0000313" key="2">
    <source>
        <dbReference type="EMBL" id="MCP2366203.1"/>
    </source>
</evidence>
<keyword evidence="1" id="KW-0472">Membrane</keyword>
<feature type="transmembrane region" description="Helical" evidence="1">
    <location>
        <begin position="21"/>
        <end position="48"/>
    </location>
</feature>
<dbReference type="EMBL" id="LT629755">
    <property type="protein sequence ID" value="SDS98003.1"/>
    <property type="molecule type" value="Genomic_DNA"/>
</dbReference>
<sequence length="56" mass="5822">MTDYRTMPESTPLARESKITLLGTALMLVMGALVIGSGVVLVAATILLGDSAFDLP</sequence>
<keyword evidence="1" id="KW-0812">Transmembrane</keyword>
<keyword evidence="1" id="KW-1133">Transmembrane helix</keyword>
<organism evidence="3 4">
    <name type="scientific">Agromyces flavus</name>
    <dbReference type="NCBI Taxonomy" id="589382"/>
    <lineage>
        <taxon>Bacteria</taxon>
        <taxon>Bacillati</taxon>
        <taxon>Actinomycetota</taxon>
        <taxon>Actinomycetes</taxon>
        <taxon>Micrococcales</taxon>
        <taxon>Microbacteriaceae</taxon>
        <taxon>Agromyces</taxon>
    </lineage>
</organism>